<name>A0A2R3QKD8_ECTME</name>
<feature type="domain" description="DUF1468" evidence="2">
    <location>
        <begin position="21"/>
        <end position="153"/>
    </location>
</feature>
<dbReference type="InterPro" id="IPR009936">
    <property type="entry name" value="DUF1468"/>
</dbReference>
<dbReference type="AlphaFoldDB" id="A0A2R3QKD8"/>
<dbReference type="EMBL" id="CP027657">
    <property type="protein sequence ID" value="AVO52255.1"/>
    <property type="molecule type" value="Genomic_DNA"/>
</dbReference>
<feature type="transmembrane region" description="Helical" evidence="1">
    <location>
        <begin position="131"/>
        <end position="157"/>
    </location>
</feature>
<accession>A0A2R3QKD8</accession>
<feature type="transmembrane region" description="Helical" evidence="1">
    <location>
        <begin position="86"/>
        <end position="119"/>
    </location>
</feature>
<gene>
    <name evidence="3" type="ORF">C7A17_05600</name>
</gene>
<evidence type="ECO:0000313" key="4">
    <source>
        <dbReference type="Proteomes" id="UP000238327"/>
    </source>
</evidence>
<dbReference type="Pfam" id="PF07331">
    <property type="entry name" value="TctB"/>
    <property type="match status" value="1"/>
</dbReference>
<evidence type="ECO:0000313" key="3">
    <source>
        <dbReference type="EMBL" id="AVO52255.1"/>
    </source>
</evidence>
<evidence type="ECO:0000256" key="1">
    <source>
        <dbReference type="SAM" id="Phobius"/>
    </source>
</evidence>
<reference evidence="3 4" key="1">
    <citation type="submission" date="2018-03" db="EMBL/GenBank/DDBJ databases">
        <title>Complete genome sequence and methylome analysis of Pseudomonas mendocina NEB 698.</title>
        <authorList>
            <person name="Morgan R.D."/>
        </authorList>
    </citation>
    <scope>NUCLEOTIDE SEQUENCE [LARGE SCALE GENOMIC DNA]</scope>
    <source>
        <strain evidence="3 4">NEB698</strain>
    </source>
</reference>
<dbReference type="Proteomes" id="UP000238327">
    <property type="component" value="Chromosome"/>
</dbReference>
<protein>
    <submittedName>
        <fullName evidence="3">Tripartite tricarboxylate transporter TctB family protein</fullName>
    </submittedName>
</protein>
<keyword evidence="1" id="KW-0472">Membrane</keyword>
<feature type="transmembrane region" description="Helical" evidence="1">
    <location>
        <begin position="52"/>
        <end position="74"/>
    </location>
</feature>
<proteinExistence type="predicted"/>
<evidence type="ECO:0000259" key="2">
    <source>
        <dbReference type="Pfam" id="PF07331"/>
    </source>
</evidence>
<organism evidence="3 4">
    <name type="scientific">Ectopseudomonas mendocina</name>
    <name type="common">Pseudomonas mendocina</name>
    <dbReference type="NCBI Taxonomy" id="300"/>
    <lineage>
        <taxon>Bacteria</taxon>
        <taxon>Pseudomonadati</taxon>
        <taxon>Pseudomonadota</taxon>
        <taxon>Gammaproteobacteria</taxon>
        <taxon>Pseudomonadales</taxon>
        <taxon>Pseudomonadaceae</taxon>
        <taxon>Ectopseudomonas</taxon>
    </lineage>
</organism>
<sequence length="161" mass="17117">MEPSRAGEADMPVRNYQDAVVGILIALCGLAVAIYSSNAFNAGTLQRMGPGMFPLAMGGLITFLGVLLCVVSLLKTGIVKPVEVQWRAAVMVLVSVTLFAVCVKPLGLVPAVLSVVIVSSFAESKVRILQVAILGVVLCLLSYLIFQVGLGMNFVFIRWGF</sequence>
<feature type="transmembrane region" description="Helical" evidence="1">
    <location>
        <begin position="20"/>
        <end position="40"/>
    </location>
</feature>
<keyword evidence="1" id="KW-0812">Transmembrane</keyword>
<keyword evidence="1" id="KW-1133">Transmembrane helix</keyword>